<evidence type="ECO:0000313" key="1">
    <source>
        <dbReference type="EMBL" id="CAB3406329.1"/>
    </source>
</evidence>
<keyword evidence="2" id="KW-1185">Reference proteome</keyword>
<dbReference type="Proteomes" id="UP000494206">
    <property type="component" value="Unassembled WGS sequence"/>
</dbReference>
<dbReference type="Pfam" id="PF13344">
    <property type="entry name" value="Hydrolase_6"/>
    <property type="match status" value="1"/>
</dbReference>
<dbReference type="GO" id="GO:0016791">
    <property type="term" value="F:phosphatase activity"/>
    <property type="evidence" value="ECO:0007669"/>
    <property type="project" value="TreeGrafter"/>
</dbReference>
<protein>
    <recommendedName>
        <fullName evidence="3">Phosphoglycolate phosphatase</fullName>
    </recommendedName>
</protein>
<dbReference type="Gene3D" id="3.40.50.1000">
    <property type="entry name" value="HAD superfamily/HAD-like"/>
    <property type="match status" value="1"/>
</dbReference>
<dbReference type="OrthoDB" id="413953at2759"/>
<reference evidence="1 2" key="1">
    <citation type="submission" date="2020-04" db="EMBL/GenBank/DDBJ databases">
        <authorList>
            <person name="Laetsch R D."/>
            <person name="Stevens L."/>
            <person name="Kumar S."/>
            <person name="Blaxter L. M."/>
        </authorList>
    </citation>
    <scope>NUCLEOTIDE SEQUENCE [LARGE SCALE GENOMIC DNA]</scope>
</reference>
<gene>
    <name evidence="1" type="ORF">CBOVIS_LOCUS8412</name>
</gene>
<dbReference type="InterPro" id="IPR006357">
    <property type="entry name" value="HAD-SF_hydro_IIA"/>
</dbReference>
<organism evidence="1 2">
    <name type="scientific">Caenorhabditis bovis</name>
    <dbReference type="NCBI Taxonomy" id="2654633"/>
    <lineage>
        <taxon>Eukaryota</taxon>
        <taxon>Metazoa</taxon>
        <taxon>Ecdysozoa</taxon>
        <taxon>Nematoda</taxon>
        <taxon>Chromadorea</taxon>
        <taxon>Rhabditida</taxon>
        <taxon>Rhabditina</taxon>
        <taxon>Rhabditomorpha</taxon>
        <taxon>Rhabditoidea</taxon>
        <taxon>Rhabditidae</taxon>
        <taxon>Peloderinae</taxon>
        <taxon>Caenorhabditis</taxon>
    </lineage>
</organism>
<dbReference type="SUPFAM" id="SSF56784">
    <property type="entry name" value="HAD-like"/>
    <property type="match status" value="1"/>
</dbReference>
<dbReference type="InterPro" id="IPR036412">
    <property type="entry name" value="HAD-like_sf"/>
</dbReference>
<dbReference type="GO" id="GO:0005737">
    <property type="term" value="C:cytoplasm"/>
    <property type="evidence" value="ECO:0007669"/>
    <property type="project" value="TreeGrafter"/>
</dbReference>
<evidence type="ECO:0000313" key="2">
    <source>
        <dbReference type="Proteomes" id="UP000494206"/>
    </source>
</evidence>
<sequence>MSPPPTISKQELLSNFDTFVFDADGVLWTGDIPVPGASDWINLLLDDPNKAVFITTNNSTKTLDQYM</sequence>
<accession>A0A8S1F695</accession>
<dbReference type="EMBL" id="CADEPM010000005">
    <property type="protein sequence ID" value="CAB3406329.1"/>
    <property type="molecule type" value="Genomic_DNA"/>
</dbReference>
<proteinExistence type="predicted"/>
<dbReference type="PANTHER" id="PTHR19288">
    <property type="entry name" value="4-NITROPHENYLPHOSPHATASE-RELATED"/>
    <property type="match status" value="1"/>
</dbReference>
<comment type="caution">
    <text evidence="1">The sequence shown here is derived from an EMBL/GenBank/DDBJ whole genome shotgun (WGS) entry which is preliminary data.</text>
</comment>
<evidence type="ECO:0008006" key="3">
    <source>
        <dbReference type="Google" id="ProtNLM"/>
    </source>
</evidence>
<name>A0A8S1F695_9PELO</name>
<dbReference type="InterPro" id="IPR023214">
    <property type="entry name" value="HAD_sf"/>
</dbReference>
<dbReference type="AlphaFoldDB" id="A0A8S1F695"/>
<dbReference type="PANTHER" id="PTHR19288:SF93">
    <property type="entry name" value="FI11325P-RELATED"/>
    <property type="match status" value="1"/>
</dbReference>